<dbReference type="Proteomes" id="UP000095672">
    <property type="component" value="Chromosome"/>
</dbReference>
<dbReference type="Pfam" id="PF00345">
    <property type="entry name" value="PapD_N"/>
    <property type="match status" value="1"/>
</dbReference>
<reference evidence="4" key="1">
    <citation type="submission" date="2016-01" db="EMBL/GenBank/DDBJ databases">
        <title>Complete genome sequence of Microbulbifer sp. CCB-MM1, a halophile isolated from Matang Mangrove Forest, Perak.</title>
        <authorList>
            <person name="Moh T.H."/>
            <person name="Dinesh B."/>
            <person name="Lau N.-S."/>
            <person name="Go F."/>
            <person name="Alexander Chong S.-C."/>
        </authorList>
    </citation>
    <scope>NUCLEOTIDE SEQUENCE [LARGE SCALE GENOMIC DNA]</scope>
    <source>
        <strain evidence="4">CCB-MM1</strain>
    </source>
</reference>
<dbReference type="KEGG" id="micc:AUP74_01192"/>
<dbReference type="PATRIC" id="fig|1769779.3.peg.1214"/>
<dbReference type="InterPro" id="IPR013783">
    <property type="entry name" value="Ig-like_fold"/>
</dbReference>
<dbReference type="PANTHER" id="PTHR30251:SF4">
    <property type="entry name" value="SLR1668 PROTEIN"/>
    <property type="match status" value="1"/>
</dbReference>
<accession>A0A1C9W688</accession>
<proteinExistence type="predicted"/>
<dbReference type="STRING" id="1769779.AUP74_01192"/>
<name>A0A1C9W688_9GAMM</name>
<feature type="signal peptide" evidence="1">
    <location>
        <begin position="1"/>
        <end position="24"/>
    </location>
</feature>
<keyword evidence="1" id="KW-0732">Signal</keyword>
<sequence precursor="true">MMRNMSGLFTGLLLFTLFVQSAQAFTLDPTVTVLRLPADITGQTLVLRNPRNVDLPVVFEIFERQINEDGSEVTTPADDNFVIFPPQAVVPAGKTQALRIQWVGGALAESRSFTLYAKELPLSLSGVPESGVQTILRIGASIHVTSEGFVSKPELASYRPVRDGVIVSIRNSGNEFIYIDMLRLKFGRDEVGQLDLANAAGRTLITPGATRTFKVGGVQGAPQLISEN</sequence>
<dbReference type="SUPFAM" id="SSF49354">
    <property type="entry name" value="PapD-like"/>
    <property type="match status" value="1"/>
</dbReference>
<feature type="chain" id="PRO_5008895474" description="Pili assembly chaperone N-terminal domain-containing protein" evidence="1">
    <location>
        <begin position="25"/>
        <end position="228"/>
    </location>
</feature>
<evidence type="ECO:0000313" key="4">
    <source>
        <dbReference type="Proteomes" id="UP000095672"/>
    </source>
</evidence>
<dbReference type="EMBL" id="CP014143">
    <property type="protein sequence ID" value="AOS96654.1"/>
    <property type="molecule type" value="Genomic_DNA"/>
</dbReference>
<dbReference type="Gene3D" id="2.60.40.10">
    <property type="entry name" value="Immunoglobulins"/>
    <property type="match status" value="1"/>
</dbReference>
<dbReference type="GO" id="GO:0030288">
    <property type="term" value="C:outer membrane-bounded periplasmic space"/>
    <property type="evidence" value="ECO:0007669"/>
    <property type="project" value="InterPro"/>
</dbReference>
<dbReference type="GO" id="GO:0071555">
    <property type="term" value="P:cell wall organization"/>
    <property type="evidence" value="ECO:0007669"/>
    <property type="project" value="InterPro"/>
</dbReference>
<evidence type="ECO:0000259" key="2">
    <source>
        <dbReference type="Pfam" id="PF00345"/>
    </source>
</evidence>
<dbReference type="AlphaFoldDB" id="A0A1C9W688"/>
<evidence type="ECO:0000313" key="3">
    <source>
        <dbReference type="EMBL" id="AOS96654.1"/>
    </source>
</evidence>
<feature type="domain" description="Pili assembly chaperone N-terminal" evidence="2">
    <location>
        <begin position="29"/>
        <end position="124"/>
    </location>
</feature>
<dbReference type="InterPro" id="IPR050643">
    <property type="entry name" value="Periplasmic_pilus_chap"/>
</dbReference>
<dbReference type="RefSeq" id="WP_069946767.1">
    <property type="nucleotide sequence ID" value="NZ_CP014143.1"/>
</dbReference>
<organism evidence="3 4">
    <name type="scientific">Microbulbifer aggregans</name>
    <dbReference type="NCBI Taxonomy" id="1769779"/>
    <lineage>
        <taxon>Bacteria</taxon>
        <taxon>Pseudomonadati</taxon>
        <taxon>Pseudomonadota</taxon>
        <taxon>Gammaproteobacteria</taxon>
        <taxon>Cellvibrionales</taxon>
        <taxon>Microbulbiferaceae</taxon>
        <taxon>Microbulbifer</taxon>
    </lineage>
</organism>
<dbReference type="InterPro" id="IPR008962">
    <property type="entry name" value="PapD-like_sf"/>
</dbReference>
<keyword evidence="4" id="KW-1185">Reference proteome</keyword>
<gene>
    <name evidence="3" type="ORF">AUP74_01192</name>
</gene>
<dbReference type="OrthoDB" id="5871680at2"/>
<dbReference type="InterPro" id="IPR016147">
    <property type="entry name" value="Pili_assmbl_chaperone_N"/>
</dbReference>
<dbReference type="PANTHER" id="PTHR30251">
    <property type="entry name" value="PILUS ASSEMBLY CHAPERONE"/>
    <property type="match status" value="1"/>
</dbReference>
<evidence type="ECO:0000256" key="1">
    <source>
        <dbReference type="SAM" id="SignalP"/>
    </source>
</evidence>
<protein>
    <recommendedName>
        <fullName evidence="2">Pili assembly chaperone N-terminal domain-containing protein</fullName>
    </recommendedName>
</protein>